<evidence type="ECO:0000256" key="2">
    <source>
        <dbReference type="ARBA" id="ARBA00022617"/>
    </source>
</evidence>
<dbReference type="RefSeq" id="WP_129354696.1">
    <property type="nucleotide sequence ID" value="NZ_CP012670.1"/>
</dbReference>
<dbReference type="FunFam" id="1.10.630.10:FF:000018">
    <property type="entry name" value="Cytochrome P450 monooxygenase"/>
    <property type="match status" value="1"/>
</dbReference>
<keyword evidence="4" id="KW-0560">Oxidoreductase</keyword>
<dbReference type="AlphaFoldDB" id="A0A4P2QCI0"/>
<comment type="similarity">
    <text evidence="1">Belongs to the cytochrome P450 family.</text>
</comment>
<protein>
    <submittedName>
        <fullName evidence="7">Cytochrome P450</fullName>
    </submittedName>
</protein>
<dbReference type="Gene3D" id="1.10.630.10">
    <property type="entry name" value="Cytochrome P450"/>
    <property type="match status" value="1"/>
</dbReference>
<dbReference type="SUPFAM" id="SSF48264">
    <property type="entry name" value="Cytochrome P450"/>
    <property type="match status" value="1"/>
</dbReference>
<reference evidence="7 8" key="1">
    <citation type="submission" date="2015-09" db="EMBL/GenBank/DDBJ databases">
        <title>Sorangium comparison.</title>
        <authorList>
            <person name="Zaburannyi N."/>
            <person name="Bunk B."/>
            <person name="Overmann J."/>
            <person name="Mueller R."/>
        </authorList>
    </citation>
    <scope>NUCLEOTIDE SEQUENCE [LARGE SCALE GENOMIC DNA]</scope>
    <source>
        <strain evidence="7 8">So ceGT47</strain>
    </source>
</reference>
<dbReference type="Pfam" id="PF00067">
    <property type="entry name" value="p450"/>
    <property type="match status" value="1"/>
</dbReference>
<dbReference type="EMBL" id="CP012670">
    <property type="protein sequence ID" value="AUX26833.1"/>
    <property type="molecule type" value="Genomic_DNA"/>
</dbReference>
<name>A0A4P2QCI0_SORCE</name>
<gene>
    <name evidence="7" type="ORF">SOCEGT47_074030</name>
</gene>
<keyword evidence="2" id="KW-0349">Heme</keyword>
<dbReference type="PANTHER" id="PTHR46696:SF6">
    <property type="entry name" value="P450, PUTATIVE (EUROFUNG)-RELATED"/>
    <property type="match status" value="1"/>
</dbReference>
<dbReference type="CDD" id="cd11078">
    <property type="entry name" value="CYP130-like"/>
    <property type="match status" value="1"/>
</dbReference>
<evidence type="ECO:0000256" key="6">
    <source>
        <dbReference type="ARBA" id="ARBA00023033"/>
    </source>
</evidence>
<accession>A0A4P2QCI0</accession>
<evidence type="ECO:0000256" key="3">
    <source>
        <dbReference type="ARBA" id="ARBA00022723"/>
    </source>
</evidence>
<evidence type="ECO:0000256" key="1">
    <source>
        <dbReference type="ARBA" id="ARBA00010617"/>
    </source>
</evidence>
<dbReference type="InterPro" id="IPR036396">
    <property type="entry name" value="Cyt_P450_sf"/>
</dbReference>
<organism evidence="7 8">
    <name type="scientific">Sorangium cellulosum</name>
    <name type="common">Polyangium cellulosum</name>
    <dbReference type="NCBI Taxonomy" id="56"/>
    <lineage>
        <taxon>Bacteria</taxon>
        <taxon>Pseudomonadati</taxon>
        <taxon>Myxococcota</taxon>
        <taxon>Polyangia</taxon>
        <taxon>Polyangiales</taxon>
        <taxon>Polyangiaceae</taxon>
        <taxon>Sorangium</taxon>
    </lineage>
</organism>
<evidence type="ECO:0000313" key="7">
    <source>
        <dbReference type="EMBL" id="AUX26833.1"/>
    </source>
</evidence>
<proteinExistence type="inferred from homology"/>
<sequence length="399" mass="45247">MATIDISSLINTDDPYPLFAELRERAPVKQLEPNGWWVVSRYEDVVYAFKHPELLENGRTMTIYWSSSDERLREDSPINNKATMAFADPPAHTRIRKLLMTAFVPRAVARLEDRIRAITNEYIDQILAKDEFDLMADLAVPLPITLIAEVLGVDPSLRADFKRWSDASMVMTQGTLTDAEVDAILASRREFRAFFQDIIRDRRARPREDMISDLCQADVDGDRLTSEEVHGLAMILLTAGGQTTTHMIGNGMNALLDHPELLQEIRANPALIPSFVEESLRYEGPSKMMPRYTTQEVTIRGVTIPPDQIVIALLASANRDPAQFPDPDRFDITREQRGHLGFGYGIHFCSGAPLARMEGRIAFEELLRRIPSFSRNGKSEWLPYLGLRGLRQLPLKIDR</sequence>
<keyword evidence="3" id="KW-0479">Metal-binding</keyword>
<dbReference type="InterPro" id="IPR001128">
    <property type="entry name" value="Cyt_P450"/>
</dbReference>
<dbReference type="GO" id="GO:0020037">
    <property type="term" value="F:heme binding"/>
    <property type="evidence" value="ECO:0007669"/>
    <property type="project" value="InterPro"/>
</dbReference>
<dbReference type="InterPro" id="IPR002397">
    <property type="entry name" value="Cyt_P450_B"/>
</dbReference>
<keyword evidence="6" id="KW-0503">Monooxygenase</keyword>
<dbReference type="GO" id="GO:0016705">
    <property type="term" value="F:oxidoreductase activity, acting on paired donors, with incorporation or reduction of molecular oxygen"/>
    <property type="evidence" value="ECO:0007669"/>
    <property type="project" value="InterPro"/>
</dbReference>
<dbReference type="GO" id="GO:0004497">
    <property type="term" value="F:monooxygenase activity"/>
    <property type="evidence" value="ECO:0007669"/>
    <property type="project" value="UniProtKB-KW"/>
</dbReference>
<dbReference type="Proteomes" id="UP000295781">
    <property type="component" value="Chromosome"/>
</dbReference>
<evidence type="ECO:0000256" key="5">
    <source>
        <dbReference type="ARBA" id="ARBA00023004"/>
    </source>
</evidence>
<evidence type="ECO:0000313" key="8">
    <source>
        <dbReference type="Proteomes" id="UP000295781"/>
    </source>
</evidence>
<dbReference type="PANTHER" id="PTHR46696">
    <property type="entry name" value="P450, PUTATIVE (EUROFUNG)-RELATED"/>
    <property type="match status" value="1"/>
</dbReference>
<keyword evidence="5" id="KW-0408">Iron</keyword>
<dbReference type="GO" id="GO:0005506">
    <property type="term" value="F:iron ion binding"/>
    <property type="evidence" value="ECO:0007669"/>
    <property type="project" value="InterPro"/>
</dbReference>
<dbReference type="OrthoDB" id="4511384at2"/>
<evidence type="ECO:0000256" key="4">
    <source>
        <dbReference type="ARBA" id="ARBA00023002"/>
    </source>
</evidence>
<dbReference type="PRINTS" id="PR00359">
    <property type="entry name" value="BP450"/>
</dbReference>